<evidence type="ECO:0008006" key="3">
    <source>
        <dbReference type="Google" id="ProtNLM"/>
    </source>
</evidence>
<evidence type="ECO:0000313" key="2">
    <source>
        <dbReference type="Proteomes" id="UP000535501"/>
    </source>
</evidence>
<proteinExistence type="predicted"/>
<dbReference type="Proteomes" id="UP000535501">
    <property type="component" value="Unassembled WGS sequence"/>
</dbReference>
<sequence length="90" mass="9978">MSGGNELKGLTMPETEKKQLLHLVFGGELSSLEGVQFKDLSNLDIVGIFPDYASALTAWRSKAQQTVDNAEMRYFIVHMHKLLEPEAKGA</sequence>
<dbReference type="AlphaFoldDB" id="A0A7W9Z036"/>
<reference evidence="1 2" key="1">
    <citation type="submission" date="2020-08" db="EMBL/GenBank/DDBJ databases">
        <title>Genomic Encyclopedia of Type Strains, Phase IV (KMG-IV): sequencing the most valuable type-strain genomes for metagenomic binning, comparative biology and taxonomic classification.</title>
        <authorList>
            <person name="Goeker M."/>
        </authorList>
    </citation>
    <scope>NUCLEOTIDE SEQUENCE [LARGE SCALE GENOMIC DNA]</scope>
    <source>
        <strain evidence="1 2">DSM 102134</strain>
    </source>
</reference>
<dbReference type="Pfam" id="PF13773">
    <property type="entry name" value="DUF4170"/>
    <property type="match status" value="1"/>
</dbReference>
<keyword evidence="2" id="KW-1185">Reference proteome</keyword>
<dbReference type="EMBL" id="JACHEJ010000008">
    <property type="protein sequence ID" value="MBB6181109.1"/>
    <property type="molecule type" value="Genomic_DNA"/>
</dbReference>
<organism evidence="1 2">
    <name type="scientific">Pseudorhizobium flavum</name>
    <dbReference type="NCBI Taxonomy" id="1335061"/>
    <lineage>
        <taxon>Bacteria</taxon>
        <taxon>Pseudomonadati</taxon>
        <taxon>Pseudomonadota</taxon>
        <taxon>Alphaproteobacteria</taxon>
        <taxon>Hyphomicrobiales</taxon>
        <taxon>Rhizobiaceae</taxon>
        <taxon>Rhizobium/Agrobacterium group</taxon>
        <taxon>Pseudorhizobium</taxon>
    </lineage>
</organism>
<gene>
    <name evidence="1" type="ORF">HNQ75_003094</name>
</gene>
<protein>
    <recommendedName>
        <fullName evidence="3">DUF4170 domain-containing protein</fullName>
    </recommendedName>
</protein>
<name>A0A7W9Z036_9HYPH</name>
<evidence type="ECO:0000313" key="1">
    <source>
        <dbReference type="EMBL" id="MBB6181109.1"/>
    </source>
</evidence>
<dbReference type="Gene3D" id="3.30.70.2400">
    <property type="entry name" value="Uncharacterised protein PF13773, DUF4170"/>
    <property type="match status" value="1"/>
</dbReference>
<dbReference type="InterPro" id="IPR025226">
    <property type="entry name" value="DUF4170"/>
</dbReference>
<accession>A0A7W9Z036</accession>
<comment type="caution">
    <text evidence="1">The sequence shown here is derived from an EMBL/GenBank/DDBJ whole genome shotgun (WGS) entry which is preliminary data.</text>
</comment>